<dbReference type="InterPro" id="IPR024285">
    <property type="entry name" value="SICA_extracell_b"/>
</dbReference>
<dbReference type="Pfam" id="PF12878">
    <property type="entry name" value="SICA_beta"/>
    <property type="match status" value="1"/>
</dbReference>
<feature type="non-terminal residue" evidence="2">
    <location>
        <position position="238"/>
    </location>
</feature>
<dbReference type="InParanoid" id="A0A6H5FTU3"/>
<dbReference type="KEGG" id="pkn:PKNH_0003200"/>
<dbReference type="AlphaFoldDB" id="A0A6H5FTU3"/>
<name>A0A6H5FTU3_PLAKH</name>
<evidence type="ECO:0000313" key="3">
    <source>
        <dbReference type="Proteomes" id="UP000031513"/>
    </source>
</evidence>
<sequence length="238" mass="26780">MFTEIRTNGTRNNIAVCTIFGDGNPQSVERKACNHIAAGLQHIKGITGSSNGVAKSNDQDKQLLDGAVACIALNLYADQIREKSKDKCPIDETRIEKMFNVWNKINKYWYPCNGANNNLCFECTRHKDDFKNCELSVSKTLINTASNGTCPSKDNTNREKVHDEMNKFLNESNNESISEVKKTLSTINDMSKSFCTQLQCAARKWNFTKKNKGTPPSWQNNTTKISIMVGTPNRRYHG</sequence>
<evidence type="ECO:0000259" key="1">
    <source>
        <dbReference type="Pfam" id="PF12878"/>
    </source>
</evidence>
<dbReference type="EMBL" id="CADCXE010000033">
    <property type="protein sequence ID" value="CAA9991394.1"/>
    <property type="molecule type" value="Genomic_DNA"/>
</dbReference>
<dbReference type="GeneID" id="62347977"/>
<dbReference type="RefSeq" id="XP_038970124.1">
    <property type="nucleotide sequence ID" value="XM_039113458.1"/>
</dbReference>
<organism evidence="2 3">
    <name type="scientific">Plasmodium knowlesi (strain H)</name>
    <dbReference type="NCBI Taxonomy" id="5851"/>
    <lineage>
        <taxon>Eukaryota</taxon>
        <taxon>Sar</taxon>
        <taxon>Alveolata</taxon>
        <taxon>Apicomplexa</taxon>
        <taxon>Aconoidasida</taxon>
        <taxon>Haemosporida</taxon>
        <taxon>Plasmodiidae</taxon>
        <taxon>Plasmodium</taxon>
        <taxon>Plasmodium (Plasmodium)</taxon>
    </lineage>
</organism>
<feature type="domain" description="Schizont-infected cell agglutination extracellular beta" evidence="1">
    <location>
        <begin position="5"/>
        <end position="134"/>
    </location>
</feature>
<dbReference type="Proteomes" id="UP000031513">
    <property type="component" value="Unassembled WGS sequence"/>
</dbReference>
<evidence type="ECO:0000313" key="2">
    <source>
        <dbReference type="EMBL" id="CAA9991394.1"/>
    </source>
</evidence>
<protein>
    <submittedName>
        <fullName evidence="2">SICAvar, type I</fullName>
    </submittedName>
</protein>
<gene>
    <name evidence="2" type="ORF">PKNH_0003200</name>
</gene>
<keyword evidence="3" id="KW-1185">Reference proteome</keyword>
<reference evidence="2" key="1">
    <citation type="submission" date="2020-02" db="EMBL/GenBank/DDBJ databases">
        <authorList>
            <consortium name="Pathogen Informatics"/>
        </authorList>
    </citation>
    <scope>NUCLEOTIDE SEQUENCE [LARGE SCALE GENOMIC DNA]</scope>
    <source>
        <strain evidence="2">H</strain>
    </source>
</reference>
<proteinExistence type="predicted"/>
<comment type="caution">
    <text evidence="2">The sequence shown here is derived from an EMBL/GenBank/DDBJ whole genome shotgun (WGS) entry which is preliminary data.</text>
</comment>
<feature type="non-terminal residue" evidence="2">
    <location>
        <position position="1"/>
    </location>
</feature>
<accession>A0A6H5FTU3</accession>